<sequence>MRINTSQSPDSLRAKRVPLRVLAALMASLERRASRVSGKFKAKAADSRRLMLSVSSRIKRANYDDEEEERKGKSECCGVWQKAILMGDRCQPPDFSGVIYYDEDGKRIDQFPCRRSPRNSPLPSYAAAHDQLRRL</sequence>
<dbReference type="Gramene" id="Kaladp0063s0025.1.v1.1">
    <property type="protein sequence ID" value="Kaladp0063s0025.1.v1.1.CDS.1"/>
    <property type="gene ID" value="Kaladp0063s0025.v1.1"/>
</dbReference>
<feature type="region of interest" description="Disordered" evidence="1">
    <location>
        <begin position="112"/>
        <end position="135"/>
    </location>
</feature>
<dbReference type="AlphaFoldDB" id="A0A7N0UGI6"/>
<dbReference type="OMA" id="KGKSECC"/>
<organism evidence="2 3">
    <name type="scientific">Kalanchoe fedtschenkoi</name>
    <name type="common">Lavender scallops</name>
    <name type="synonym">South American air plant</name>
    <dbReference type="NCBI Taxonomy" id="63787"/>
    <lineage>
        <taxon>Eukaryota</taxon>
        <taxon>Viridiplantae</taxon>
        <taxon>Streptophyta</taxon>
        <taxon>Embryophyta</taxon>
        <taxon>Tracheophyta</taxon>
        <taxon>Spermatophyta</taxon>
        <taxon>Magnoliopsida</taxon>
        <taxon>eudicotyledons</taxon>
        <taxon>Gunneridae</taxon>
        <taxon>Pentapetalae</taxon>
        <taxon>Saxifragales</taxon>
        <taxon>Crassulaceae</taxon>
        <taxon>Kalanchoe</taxon>
    </lineage>
</organism>
<protein>
    <submittedName>
        <fullName evidence="2">Uncharacterized protein</fullName>
    </submittedName>
</protein>
<dbReference type="PANTHER" id="PTHR33237">
    <property type="entry name" value="F2P16.13 PROTEIN-RELATED"/>
    <property type="match status" value="1"/>
</dbReference>
<proteinExistence type="predicted"/>
<evidence type="ECO:0000256" key="1">
    <source>
        <dbReference type="SAM" id="MobiDB-lite"/>
    </source>
</evidence>
<dbReference type="EnsemblPlants" id="Kaladp0063s0025.1.v1.1">
    <property type="protein sequence ID" value="Kaladp0063s0025.1.v1.1.CDS.1"/>
    <property type="gene ID" value="Kaladp0063s0025.v1.1"/>
</dbReference>
<dbReference type="Proteomes" id="UP000594263">
    <property type="component" value="Unplaced"/>
</dbReference>
<accession>A0A7N0UGI6</accession>
<evidence type="ECO:0000313" key="2">
    <source>
        <dbReference type="EnsemblPlants" id="Kaladp0063s0025.1.v1.1.CDS.1"/>
    </source>
</evidence>
<name>A0A7N0UGI6_KALFE</name>
<dbReference type="PANTHER" id="PTHR33237:SF21">
    <property type="entry name" value="TRANSMEMBRANE PROTEIN"/>
    <property type="match status" value="1"/>
</dbReference>
<evidence type="ECO:0000313" key="3">
    <source>
        <dbReference type="Proteomes" id="UP000594263"/>
    </source>
</evidence>
<reference evidence="2" key="1">
    <citation type="submission" date="2021-01" db="UniProtKB">
        <authorList>
            <consortium name="EnsemblPlants"/>
        </authorList>
    </citation>
    <scope>IDENTIFICATION</scope>
</reference>
<keyword evidence="3" id="KW-1185">Reference proteome</keyword>